<gene>
    <name evidence="3" type="ORF">ACJMK2_017517</name>
</gene>
<reference evidence="3 4" key="1">
    <citation type="submission" date="2024-11" db="EMBL/GenBank/DDBJ databases">
        <title>Chromosome-level genome assembly of the freshwater bivalve Anodonta woodiana.</title>
        <authorList>
            <person name="Chen X."/>
        </authorList>
    </citation>
    <scope>NUCLEOTIDE SEQUENCE [LARGE SCALE GENOMIC DNA]</scope>
    <source>
        <strain evidence="3">MN2024</strain>
        <tissue evidence="3">Gills</tissue>
    </source>
</reference>
<protein>
    <recommendedName>
        <fullName evidence="2">Sulfotransferase domain-containing protein</fullName>
    </recommendedName>
</protein>
<dbReference type="PANTHER" id="PTHR15723">
    <property type="entry name" value="CARBOHYDRATE SULFOTRANSFERASE 15"/>
    <property type="match status" value="1"/>
</dbReference>
<dbReference type="InterPro" id="IPR052654">
    <property type="entry name" value="CS_Sulfotransferase"/>
</dbReference>
<feature type="transmembrane region" description="Helical" evidence="1">
    <location>
        <begin position="15"/>
        <end position="36"/>
    </location>
</feature>
<evidence type="ECO:0000259" key="2">
    <source>
        <dbReference type="Pfam" id="PF00685"/>
    </source>
</evidence>
<comment type="caution">
    <text evidence="3">The sequence shown here is derived from an EMBL/GenBank/DDBJ whole genome shotgun (WGS) entry which is preliminary data.</text>
</comment>
<evidence type="ECO:0000256" key="1">
    <source>
        <dbReference type="SAM" id="Phobius"/>
    </source>
</evidence>
<dbReference type="EMBL" id="JBJQND010000016">
    <property type="protein sequence ID" value="KAL3846538.1"/>
    <property type="molecule type" value="Genomic_DNA"/>
</dbReference>
<evidence type="ECO:0000313" key="4">
    <source>
        <dbReference type="Proteomes" id="UP001634394"/>
    </source>
</evidence>
<proteinExistence type="predicted"/>
<dbReference type="Proteomes" id="UP001634394">
    <property type="component" value="Unassembled WGS sequence"/>
</dbReference>
<keyword evidence="1" id="KW-0812">Transmembrane</keyword>
<evidence type="ECO:0000313" key="3">
    <source>
        <dbReference type="EMBL" id="KAL3846538.1"/>
    </source>
</evidence>
<keyword evidence="1" id="KW-1133">Transmembrane helix</keyword>
<name>A0ABD3UDK6_SINWO</name>
<dbReference type="InterPro" id="IPR000863">
    <property type="entry name" value="Sulfotransferase_dom"/>
</dbReference>
<accession>A0ABD3UDK6</accession>
<keyword evidence="1" id="KW-0472">Membrane</keyword>
<organism evidence="3 4">
    <name type="scientific">Sinanodonta woodiana</name>
    <name type="common">Chinese pond mussel</name>
    <name type="synonym">Anodonta woodiana</name>
    <dbReference type="NCBI Taxonomy" id="1069815"/>
    <lineage>
        <taxon>Eukaryota</taxon>
        <taxon>Metazoa</taxon>
        <taxon>Spiralia</taxon>
        <taxon>Lophotrochozoa</taxon>
        <taxon>Mollusca</taxon>
        <taxon>Bivalvia</taxon>
        <taxon>Autobranchia</taxon>
        <taxon>Heteroconchia</taxon>
        <taxon>Palaeoheterodonta</taxon>
        <taxon>Unionida</taxon>
        <taxon>Unionoidea</taxon>
        <taxon>Unionidae</taxon>
        <taxon>Unioninae</taxon>
        <taxon>Sinanodonta</taxon>
    </lineage>
</organism>
<dbReference type="InterPro" id="IPR027417">
    <property type="entry name" value="P-loop_NTPase"/>
</dbReference>
<sequence>MIFCKAFSWHSRRTYFRHTCIISLVLVFICVFNLWIPATLPYFEIIAIRWGARFRENLMAKPKFDFLPNYKNPCFIKKESTRGKHMIVSDGNWNGMSETIKRYNTGHGFSPSIKLSSDPRLPEAHQSEYEGINRTKDSGGRLYCLPYFIIAGFPKCGTTDLWHRMIQHPDIVVHPTEKEPMFFDNRRFYNDTPKIRPPVSQTEKDGTWLLETYLEFFTEPTTSIEKHFDTRNGKPYHYKVTGEGSSNTMPINDEWFQLPENSNLREPKYTNADHVHHLIPQIKIIIMIRDPVERLLSGHLYFSEKYKYNTSKEIFHNLVVDAVNKFKNCLKYNTERGCAYDKSTTTIKNRIRVGLYAIHIADWFRVFSRHQFLFLKTEDYIQDVRGTLVKVFDFLQLGFPPLRSMSSILSKEKMNQRTKTFAMLPATRKLLQDFYRPYNDRLWTLLGDRSFHYTYP</sequence>
<feature type="domain" description="Sulfotransferase" evidence="2">
    <location>
        <begin position="148"/>
        <end position="414"/>
    </location>
</feature>
<dbReference type="SUPFAM" id="SSF52540">
    <property type="entry name" value="P-loop containing nucleoside triphosphate hydrolases"/>
    <property type="match status" value="1"/>
</dbReference>
<dbReference type="AlphaFoldDB" id="A0ABD3UDK6"/>
<dbReference type="Pfam" id="PF00685">
    <property type="entry name" value="Sulfotransfer_1"/>
    <property type="match status" value="1"/>
</dbReference>
<dbReference type="Gene3D" id="3.40.50.300">
    <property type="entry name" value="P-loop containing nucleotide triphosphate hydrolases"/>
    <property type="match status" value="1"/>
</dbReference>
<dbReference type="PANTHER" id="PTHR15723:SF0">
    <property type="entry name" value="CARBOHYDRATE SULFOTRANSFERASE 15"/>
    <property type="match status" value="1"/>
</dbReference>
<keyword evidence="4" id="KW-1185">Reference proteome</keyword>